<dbReference type="KEGG" id="bcel:BcellWH2_04261"/>
<evidence type="ECO:0008006" key="4">
    <source>
        <dbReference type="Google" id="ProtNLM"/>
    </source>
</evidence>
<dbReference type="AlphaFoldDB" id="A0A0P0GVU7"/>
<name>A0A0P0GVU7_9BACE</name>
<evidence type="ECO:0000256" key="1">
    <source>
        <dbReference type="SAM" id="SignalP"/>
    </source>
</evidence>
<gene>
    <name evidence="2" type="ORF">BcellWH2_04261</name>
</gene>
<evidence type="ECO:0000313" key="3">
    <source>
        <dbReference type="Proteomes" id="UP000061809"/>
    </source>
</evidence>
<feature type="chain" id="PRO_5006048245" description="Glycoside hydrolase Family 18, chitinase_18" evidence="1">
    <location>
        <begin position="21"/>
        <end position="332"/>
    </location>
</feature>
<reference evidence="2 3" key="1">
    <citation type="journal article" date="2015" name="Science">
        <title>Genetic determinants of in vivo fitness and diet responsiveness in multiple human gut Bacteroides.</title>
        <authorList>
            <person name="Wu M."/>
            <person name="McNulty N.P."/>
            <person name="Rodionov D.A."/>
            <person name="Khoroshkin M.S."/>
            <person name="Griffin N.W."/>
            <person name="Cheng J."/>
            <person name="Latreille P."/>
            <person name="Kerstetter R.A."/>
            <person name="Terrapon N."/>
            <person name="Henrissat B."/>
            <person name="Osterman A.L."/>
            <person name="Gordon J.I."/>
        </authorList>
    </citation>
    <scope>NUCLEOTIDE SEQUENCE [LARGE SCALE GENOMIC DNA]</scope>
    <source>
        <strain evidence="2 3">WH2</strain>
    </source>
</reference>
<dbReference type="InterPro" id="IPR032320">
    <property type="entry name" value="GH18_BT1044-like"/>
</dbReference>
<evidence type="ECO:0000313" key="2">
    <source>
        <dbReference type="EMBL" id="ALJ61478.1"/>
    </source>
</evidence>
<proteinExistence type="predicted"/>
<sequence>MKNIIKPITGLFVLASIVLASCTDVESLSINESTIKDQNPEAYAKYLNNLTAYKASEHKVVYAYFDNSNKAPYSPAQHITNMSDSIDVISMMYPELADFEKADIETVHQKGTKVVYTISYDAIKAAYDDLASDGSGSMEAFDSYLQKELTTQLAYLPNYDGLIAEFSGKNPAFMSVTDLATYQTTQNIFLNAVNIWKTANADKFFAFKGKPQNLIDKNILNSCKHIILDSGSATTAAELNLLVYNALEEGVPSDRFVMAVSTISYDTTDKKTGYWDGTRALGEVAYWATVEAVGYEKAGIAIYNVQNDYYSTSGACTYVKEAIDIMNPAPVK</sequence>
<dbReference type="EMBL" id="CP012801">
    <property type="protein sequence ID" value="ALJ61478.1"/>
    <property type="molecule type" value="Genomic_DNA"/>
</dbReference>
<feature type="signal peptide" evidence="1">
    <location>
        <begin position="1"/>
        <end position="20"/>
    </location>
</feature>
<dbReference type="Proteomes" id="UP000061809">
    <property type="component" value="Chromosome"/>
</dbReference>
<protein>
    <recommendedName>
        <fullName evidence="4">Glycoside hydrolase Family 18, chitinase_18</fullName>
    </recommendedName>
</protein>
<organism evidence="2 3">
    <name type="scientific">Bacteroides cellulosilyticus</name>
    <dbReference type="NCBI Taxonomy" id="246787"/>
    <lineage>
        <taxon>Bacteria</taxon>
        <taxon>Pseudomonadati</taxon>
        <taxon>Bacteroidota</taxon>
        <taxon>Bacteroidia</taxon>
        <taxon>Bacteroidales</taxon>
        <taxon>Bacteroidaceae</taxon>
        <taxon>Bacteroides</taxon>
    </lineage>
</organism>
<accession>A0A0P0GVU7</accession>
<dbReference type="RefSeq" id="WP_029428748.1">
    <property type="nucleotide sequence ID" value="NZ_CP012801.1"/>
</dbReference>
<dbReference type="Gene3D" id="3.20.20.80">
    <property type="entry name" value="Glycosidases"/>
    <property type="match status" value="1"/>
</dbReference>
<dbReference type="Pfam" id="PF16141">
    <property type="entry name" value="GH18_BT1044-like"/>
    <property type="match status" value="1"/>
</dbReference>
<dbReference type="PROSITE" id="PS51257">
    <property type="entry name" value="PROKAR_LIPOPROTEIN"/>
    <property type="match status" value="1"/>
</dbReference>
<dbReference type="PATRIC" id="fig|246787.4.peg.4403"/>
<keyword evidence="1" id="KW-0732">Signal</keyword>